<dbReference type="RefSeq" id="WP_265684473.1">
    <property type="nucleotide sequence ID" value="NZ_CP120863.1"/>
</dbReference>
<dbReference type="SUPFAM" id="SSF52833">
    <property type="entry name" value="Thioredoxin-like"/>
    <property type="match status" value="1"/>
</dbReference>
<dbReference type="InterPro" id="IPR010987">
    <property type="entry name" value="Glutathione-S-Trfase_C-like"/>
</dbReference>
<dbReference type="InterPro" id="IPR036249">
    <property type="entry name" value="Thioredoxin-like_sf"/>
</dbReference>
<feature type="domain" description="GST C-terminal" evidence="4">
    <location>
        <begin position="86"/>
        <end position="212"/>
    </location>
</feature>
<sequence length="212" mass="23316">MIELFGADYSVYVRSARLALEEKGLSYDLTPIDIFASEGPSSEYQSLHPFGKIPLLKDGDFHLYETTAILRYVDEAFDGPTLQPATPKLRAGMTQILSILDAYAYRTLVWDIYVERVVKTRDGAPADEVKIASALGPARTVLAALETLIEGEPFLLGELPSLADCHAAPMLSLFEIAEEGDLLLKSTPRLAAWLSFFKSRASFQATAPVRTD</sequence>
<dbReference type="PANTHER" id="PTHR43900:SF3">
    <property type="entry name" value="GLUTATHIONE S-TRANSFERASE RHO"/>
    <property type="match status" value="1"/>
</dbReference>
<dbReference type="InterPro" id="IPR004045">
    <property type="entry name" value="Glutathione_S-Trfase_N"/>
</dbReference>
<gene>
    <name evidence="5" type="ORF">K1718_11360</name>
</gene>
<evidence type="ECO:0000259" key="4">
    <source>
        <dbReference type="PROSITE" id="PS50405"/>
    </source>
</evidence>
<dbReference type="Gene3D" id="3.40.30.10">
    <property type="entry name" value="Glutaredoxin"/>
    <property type="match status" value="1"/>
</dbReference>
<reference evidence="5 6" key="1">
    <citation type="submission" date="2023-03" db="EMBL/GenBank/DDBJ databases">
        <title>Roseibium porphyridii sp. nov. and Roseibium rhodosorbium sp. nov. isolated from marine algae, Porphyridium cruentum and Rhodosorus marinus, respectively.</title>
        <authorList>
            <person name="Lee M.W."/>
            <person name="Choi B.J."/>
            <person name="Lee J.K."/>
            <person name="Choi D.G."/>
            <person name="Baek J.H."/>
            <person name="Bayburt H."/>
            <person name="Kim J.M."/>
            <person name="Han D.M."/>
            <person name="Kim K.H."/>
            <person name="Jeon C.O."/>
        </authorList>
    </citation>
    <scope>NUCLEOTIDE SEQUENCE [LARGE SCALE GENOMIC DNA]</scope>
    <source>
        <strain evidence="5 6">KMA01</strain>
    </source>
</reference>
<dbReference type="Pfam" id="PF13410">
    <property type="entry name" value="GST_C_2"/>
    <property type="match status" value="1"/>
</dbReference>
<evidence type="ECO:0000256" key="2">
    <source>
        <dbReference type="ARBA" id="ARBA00022679"/>
    </source>
</evidence>
<dbReference type="InterPro" id="IPR040079">
    <property type="entry name" value="Glutathione_S-Trfase"/>
</dbReference>
<dbReference type="SFLD" id="SFLDS00019">
    <property type="entry name" value="Glutathione_Transferase_(cytos"/>
    <property type="match status" value="1"/>
</dbReference>
<proteinExistence type="predicted"/>
<dbReference type="Gene3D" id="1.20.1050.10">
    <property type="match status" value="1"/>
</dbReference>
<dbReference type="PANTHER" id="PTHR43900">
    <property type="entry name" value="GLUTATHIONE S-TRANSFERASE RHO"/>
    <property type="match status" value="1"/>
</dbReference>
<accession>A0ABY8F8Z0</accession>
<keyword evidence="2" id="KW-0808">Transferase</keyword>
<dbReference type="SUPFAM" id="SSF47616">
    <property type="entry name" value="GST C-terminal domain-like"/>
    <property type="match status" value="1"/>
</dbReference>
<keyword evidence="6" id="KW-1185">Reference proteome</keyword>
<evidence type="ECO:0000259" key="3">
    <source>
        <dbReference type="PROSITE" id="PS50404"/>
    </source>
</evidence>
<dbReference type="SFLD" id="SFLDG00358">
    <property type="entry name" value="Main_(cytGST)"/>
    <property type="match status" value="1"/>
</dbReference>
<dbReference type="PROSITE" id="PS50404">
    <property type="entry name" value="GST_NTER"/>
    <property type="match status" value="1"/>
</dbReference>
<protein>
    <recommendedName>
        <fullName evidence="1">glutathione transferase</fullName>
        <ecNumber evidence="1">2.5.1.18</ecNumber>
    </recommendedName>
</protein>
<feature type="domain" description="GST N-terminal" evidence="3">
    <location>
        <begin position="1"/>
        <end position="81"/>
    </location>
</feature>
<evidence type="ECO:0000313" key="5">
    <source>
        <dbReference type="EMBL" id="WFE91927.1"/>
    </source>
</evidence>
<dbReference type="InterPro" id="IPR036282">
    <property type="entry name" value="Glutathione-S-Trfase_C_sf"/>
</dbReference>
<dbReference type="EMBL" id="CP120863">
    <property type="protein sequence ID" value="WFE91927.1"/>
    <property type="molecule type" value="Genomic_DNA"/>
</dbReference>
<dbReference type="Proteomes" id="UP001209803">
    <property type="component" value="Chromosome"/>
</dbReference>
<organism evidence="5 6">
    <name type="scientific">Roseibium porphyridii</name>
    <dbReference type="NCBI Taxonomy" id="2866279"/>
    <lineage>
        <taxon>Bacteria</taxon>
        <taxon>Pseudomonadati</taxon>
        <taxon>Pseudomonadota</taxon>
        <taxon>Alphaproteobacteria</taxon>
        <taxon>Hyphomicrobiales</taxon>
        <taxon>Stappiaceae</taxon>
        <taxon>Roseibium</taxon>
    </lineage>
</organism>
<name>A0ABY8F8Z0_9HYPH</name>
<evidence type="ECO:0000313" key="6">
    <source>
        <dbReference type="Proteomes" id="UP001209803"/>
    </source>
</evidence>
<dbReference type="PROSITE" id="PS50405">
    <property type="entry name" value="GST_CTER"/>
    <property type="match status" value="1"/>
</dbReference>
<dbReference type="EC" id="2.5.1.18" evidence="1"/>
<dbReference type="Pfam" id="PF13417">
    <property type="entry name" value="GST_N_3"/>
    <property type="match status" value="1"/>
</dbReference>
<evidence type="ECO:0000256" key="1">
    <source>
        <dbReference type="ARBA" id="ARBA00012452"/>
    </source>
</evidence>
<dbReference type="CDD" id="cd00299">
    <property type="entry name" value="GST_C_family"/>
    <property type="match status" value="1"/>
</dbReference>